<protein>
    <submittedName>
        <fullName evidence="1">Uncharacterized protein</fullName>
    </submittedName>
</protein>
<proteinExistence type="predicted"/>
<organism evidence="1 2">
    <name type="scientific">Liparis tanakae</name>
    <name type="common">Tanaka's snailfish</name>
    <dbReference type="NCBI Taxonomy" id="230148"/>
    <lineage>
        <taxon>Eukaryota</taxon>
        <taxon>Metazoa</taxon>
        <taxon>Chordata</taxon>
        <taxon>Craniata</taxon>
        <taxon>Vertebrata</taxon>
        <taxon>Euteleostomi</taxon>
        <taxon>Actinopterygii</taxon>
        <taxon>Neopterygii</taxon>
        <taxon>Teleostei</taxon>
        <taxon>Neoteleostei</taxon>
        <taxon>Acanthomorphata</taxon>
        <taxon>Eupercaria</taxon>
        <taxon>Perciformes</taxon>
        <taxon>Cottioidei</taxon>
        <taxon>Cottales</taxon>
        <taxon>Liparidae</taxon>
        <taxon>Liparis</taxon>
    </lineage>
</organism>
<reference evidence="1 2" key="1">
    <citation type="submission" date="2019-03" db="EMBL/GenBank/DDBJ databases">
        <title>First draft genome of Liparis tanakae, snailfish: a comprehensive survey of snailfish specific genes.</title>
        <authorList>
            <person name="Kim W."/>
            <person name="Song I."/>
            <person name="Jeong J.-H."/>
            <person name="Kim D."/>
            <person name="Kim S."/>
            <person name="Ryu S."/>
            <person name="Song J.Y."/>
            <person name="Lee S.K."/>
        </authorList>
    </citation>
    <scope>NUCLEOTIDE SEQUENCE [LARGE SCALE GENOMIC DNA]</scope>
    <source>
        <tissue evidence="1">Muscle</tissue>
    </source>
</reference>
<evidence type="ECO:0000313" key="2">
    <source>
        <dbReference type="Proteomes" id="UP000314294"/>
    </source>
</evidence>
<dbReference type="Proteomes" id="UP000314294">
    <property type="component" value="Unassembled WGS sequence"/>
</dbReference>
<dbReference type="AlphaFoldDB" id="A0A4Z2FEN3"/>
<comment type="caution">
    <text evidence="1">The sequence shown here is derived from an EMBL/GenBank/DDBJ whole genome shotgun (WGS) entry which is preliminary data.</text>
</comment>
<accession>A0A4Z2FEN3</accession>
<keyword evidence="2" id="KW-1185">Reference proteome</keyword>
<evidence type="ECO:0000313" key="1">
    <source>
        <dbReference type="EMBL" id="TNN39335.1"/>
    </source>
</evidence>
<sequence length="130" mass="14137">MRHRAAPRPSGTLALIQGALRRDEFKSNEFNGFSQLLRVTLNCYGPLVAAGEGGALPTPQSFLSPLSAVRAATLARTSIMSDGGTFFTICLAHHLETRDGGEEACHSAMFRTLANLLSTSQKWAFTLWRL</sequence>
<dbReference type="EMBL" id="SRLO01001289">
    <property type="protein sequence ID" value="TNN39335.1"/>
    <property type="molecule type" value="Genomic_DNA"/>
</dbReference>
<gene>
    <name evidence="1" type="ORF">EYF80_050505</name>
</gene>
<name>A0A4Z2FEN3_9TELE</name>